<proteinExistence type="predicted"/>
<keyword evidence="1" id="KW-0547">Nucleotide-binding</keyword>
<dbReference type="PROSITE" id="PS00211">
    <property type="entry name" value="ABC_TRANSPORTER_1"/>
    <property type="match status" value="1"/>
</dbReference>
<accession>A0A7X6KVJ5</accession>
<comment type="caution">
    <text evidence="5">The sequence shown here is derived from an EMBL/GenBank/DDBJ whole genome shotgun (WGS) entry which is preliminary data.</text>
</comment>
<feature type="domain" description="ABC transporter" evidence="4">
    <location>
        <begin position="3"/>
        <end position="216"/>
    </location>
</feature>
<evidence type="ECO:0000313" key="5">
    <source>
        <dbReference type="EMBL" id="NKY23076.1"/>
    </source>
</evidence>
<dbReference type="CDD" id="cd03230">
    <property type="entry name" value="ABC_DR_subfamily_A"/>
    <property type="match status" value="2"/>
</dbReference>
<organism evidence="5 6">
    <name type="scientific">Cellulomonas denverensis</name>
    <dbReference type="NCBI Taxonomy" id="264297"/>
    <lineage>
        <taxon>Bacteria</taxon>
        <taxon>Bacillati</taxon>
        <taxon>Actinomycetota</taxon>
        <taxon>Actinomycetes</taxon>
        <taxon>Micrococcales</taxon>
        <taxon>Cellulomonadaceae</taxon>
        <taxon>Cellulomonas</taxon>
    </lineage>
</organism>
<reference evidence="5 6" key="1">
    <citation type="submission" date="2020-04" db="EMBL/GenBank/DDBJ databases">
        <title>MicrobeNet Type strains.</title>
        <authorList>
            <person name="Nicholson A.C."/>
        </authorList>
    </citation>
    <scope>NUCLEOTIDE SEQUENCE [LARGE SCALE GENOMIC DNA]</scope>
    <source>
        <strain evidence="5 6">ATCC BAA-788</strain>
    </source>
</reference>
<dbReference type="PROSITE" id="PS50893">
    <property type="entry name" value="ABC_TRANSPORTER_2"/>
    <property type="match status" value="2"/>
</dbReference>
<dbReference type="GO" id="GO:0005524">
    <property type="term" value="F:ATP binding"/>
    <property type="evidence" value="ECO:0007669"/>
    <property type="project" value="UniProtKB-KW"/>
</dbReference>
<feature type="region of interest" description="Disordered" evidence="3">
    <location>
        <begin position="256"/>
        <end position="277"/>
    </location>
</feature>
<feature type="domain" description="ABC transporter" evidence="4">
    <location>
        <begin position="281"/>
        <end position="497"/>
    </location>
</feature>
<feature type="compositionally biased region" description="Low complexity" evidence="3">
    <location>
        <begin position="259"/>
        <end position="274"/>
    </location>
</feature>
<dbReference type="AlphaFoldDB" id="A0A7X6KVJ5"/>
<keyword evidence="6" id="KW-1185">Reference proteome</keyword>
<evidence type="ECO:0000256" key="3">
    <source>
        <dbReference type="SAM" id="MobiDB-lite"/>
    </source>
</evidence>
<dbReference type="SUPFAM" id="SSF52540">
    <property type="entry name" value="P-loop containing nucleoside triphosphate hydrolases"/>
    <property type="match status" value="2"/>
</dbReference>
<gene>
    <name evidence="5" type="ORF">HGA03_10420</name>
</gene>
<dbReference type="EMBL" id="JAAXOX010000004">
    <property type="protein sequence ID" value="NKY23076.1"/>
    <property type="molecule type" value="Genomic_DNA"/>
</dbReference>
<evidence type="ECO:0000256" key="1">
    <source>
        <dbReference type="ARBA" id="ARBA00022741"/>
    </source>
</evidence>
<keyword evidence="2 5" id="KW-0067">ATP-binding</keyword>
<dbReference type="InterPro" id="IPR003593">
    <property type="entry name" value="AAA+_ATPase"/>
</dbReference>
<evidence type="ECO:0000313" key="6">
    <source>
        <dbReference type="Proteomes" id="UP000581206"/>
    </source>
</evidence>
<dbReference type="SMART" id="SM00382">
    <property type="entry name" value="AAA"/>
    <property type="match status" value="2"/>
</dbReference>
<dbReference type="Pfam" id="PF00005">
    <property type="entry name" value="ABC_tran"/>
    <property type="match status" value="2"/>
</dbReference>
<dbReference type="InterPro" id="IPR003439">
    <property type="entry name" value="ABC_transporter-like_ATP-bd"/>
</dbReference>
<dbReference type="GO" id="GO:0016887">
    <property type="term" value="F:ATP hydrolysis activity"/>
    <property type="evidence" value="ECO:0007669"/>
    <property type="project" value="InterPro"/>
</dbReference>
<dbReference type="InterPro" id="IPR027417">
    <property type="entry name" value="P-loop_NTPase"/>
</dbReference>
<dbReference type="PANTHER" id="PTHR43038:SF3">
    <property type="entry name" value="ABC TRANSPORTER G FAMILY MEMBER 20 ISOFORM X1"/>
    <property type="match status" value="1"/>
</dbReference>
<dbReference type="PANTHER" id="PTHR43038">
    <property type="entry name" value="ATP-BINDING CASSETTE, SUB-FAMILY H, MEMBER 1"/>
    <property type="match status" value="1"/>
</dbReference>
<dbReference type="Proteomes" id="UP000581206">
    <property type="component" value="Unassembled WGS sequence"/>
</dbReference>
<evidence type="ECO:0000259" key="4">
    <source>
        <dbReference type="PROSITE" id="PS50893"/>
    </source>
</evidence>
<dbReference type="Gene3D" id="3.40.50.300">
    <property type="entry name" value="P-loop containing nucleotide triphosphate hydrolases"/>
    <property type="match status" value="2"/>
</dbReference>
<dbReference type="InterPro" id="IPR017871">
    <property type="entry name" value="ABC_transporter-like_CS"/>
</dbReference>
<evidence type="ECO:0000256" key="2">
    <source>
        <dbReference type="ARBA" id="ARBA00022840"/>
    </source>
</evidence>
<protein>
    <submittedName>
        <fullName evidence="5">ABC transporter ATP-binding protein</fullName>
    </submittedName>
</protein>
<dbReference type="RefSeq" id="WP_168630193.1">
    <property type="nucleotide sequence ID" value="NZ_BONL01000001.1"/>
</dbReference>
<name>A0A7X6KVJ5_9CELL</name>
<sequence length="553" mass="57453">MSWALTGVTLRPGGDPLDLELPAGSVTAVVGGDGAGKTSLARLVVGLDLPAAGTVRVPGRDALGFMPSSSGVWGDLSVAENVDLVARTHGLRADDDRVRRLLAGADLDRFTARLGRQLSGGMRQKLGFCLALLHAPELVVLDEPSTGVDPVSRTELWRMMTEAAADGTTVLFTTTYLDEAERAGQVLVLDRGSALYTGDPGRAWTALHGSIRTVEGEATGPSWRRGRVRRELVGGPGTGEAPDLEDTVIGLTLEHRGPEATGPSAEPAPSGPGTMSQGSAVEVRHLVTAFGDQRAVDDVSLTLRPGQVLGLLGANGAGKTTLIRTVLGLLAPDGGEIRVLGGPVTRQVRRRIGYVPQGLGLATDLTVAENLGFVAEVFGAEPVVPAELADVRDRLVGRLGLGVQRRTAFAAALGHGPELLVLDEPTSGVDPLARAALWDSVRAAAEAGAAVLVTTHYMQEAEQCDEVVLMARGRVVRQGTPASLTAGVPAVQVVTADWSGTVRTLSAAGLPVAVDGRALRVAGVPLDRVRAVLPDAELREVPARLDEVMVLAG</sequence>